<dbReference type="PANTHER" id="PTHR33795">
    <property type="entry name" value="INSERTION ELEMENT IS150 PROTEIN INSJ"/>
    <property type="match status" value="1"/>
</dbReference>
<dbReference type="EMBL" id="JQAT01000002">
    <property type="protein sequence ID" value="KRN28923.1"/>
    <property type="molecule type" value="Genomic_DNA"/>
</dbReference>
<dbReference type="AlphaFoldDB" id="A0A0R2FYM1"/>
<accession>A0A0R2FYM1</accession>
<dbReference type="EMBL" id="JQAZ01000002">
    <property type="protein sequence ID" value="KRN32667.1"/>
    <property type="molecule type" value="Genomic_DNA"/>
</dbReference>
<evidence type="ECO:0000256" key="1">
    <source>
        <dbReference type="ARBA" id="ARBA00038232"/>
    </source>
</evidence>
<dbReference type="InterPro" id="IPR055247">
    <property type="entry name" value="InsJ-like_HTH"/>
</dbReference>
<protein>
    <recommendedName>
        <fullName evidence="3">Insertion element IS150 protein InsJ-like helix-turn-helix domain-containing protein</fullName>
    </recommendedName>
</protein>
<dbReference type="SUPFAM" id="SSF46689">
    <property type="entry name" value="Homeodomain-like"/>
    <property type="match status" value="1"/>
</dbReference>
<dbReference type="PATRIC" id="fig|81857.3.peg.1139"/>
<dbReference type="PANTHER" id="PTHR33795:SF1">
    <property type="entry name" value="INSERTION ELEMENT IS150 PROTEIN INSJ"/>
    <property type="match status" value="1"/>
</dbReference>
<dbReference type="RefSeq" id="WP_057768928.1">
    <property type="nucleotide sequence ID" value="NZ_JQAT01000002.1"/>
</dbReference>
<dbReference type="InterPro" id="IPR052057">
    <property type="entry name" value="IS150/IS1296_orfA-like"/>
</dbReference>
<keyword evidence="6" id="KW-1185">Reference proteome</keyword>
<dbReference type="Proteomes" id="UP000051751">
    <property type="component" value="Unassembled WGS sequence"/>
</dbReference>
<feature type="compositionally biased region" description="Basic residues" evidence="2">
    <location>
        <begin position="114"/>
        <end position="130"/>
    </location>
</feature>
<dbReference type="Proteomes" id="UP000051645">
    <property type="component" value="Unassembled WGS sequence"/>
</dbReference>
<sequence length="171" mass="19604">MTKISKETKLKALIEYCEGKQSLRGIGDKYGITLFNFRMLVAAYKTHGKSVLLDPPKVTPDFRIKLARWAITNHASYTEVAAEFGYLGIAQIKQWKEIYRNQGPNGLMSITKGRKPKMTKKTNKTPKNKQKLTPEQNRIKQLEDENLELRIKNEALKLLASKKQLTKKSPK</sequence>
<evidence type="ECO:0000313" key="5">
    <source>
        <dbReference type="EMBL" id="KRN32667.1"/>
    </source>
</evidence>
<name>A0A0R2FYM1_9LACO</name>
<dbReference type="OrthoDB" id="2316096at2"/>
<gene>
    <name evidence="4" type="ORF">IV38_GL001133</name>
    <name evidence="5" type="ORF">IV40_GL000720</name>
</gene>
<evidence type="ECO:0000313" key="6">
    <source>
        <dbReference type="Proteomes" id="UP000051645"/>
    </source>
</evidence>
<dbReference type="InterPro" id="IPR009057">
    <property type="entry name" value="Homeodomain-like_sf"/>
</dbReference>
<evidence type="ECO:0000313" key="4">
    <source>
        <dbReference type="EMBL" id="KRN28923.1"/>
    </source>
</evidence>
<organism evidence="5 6">
    <name type="scientific">Lactobacillus selangorensis</name>
    <dbReference type="NCBI Taxonomy" id="81857"/>
    <lineage>
        <taxon>Bacteria</taxon>
        <taxon>Bacillati</taxon>
        <taxon>Bacillota</taxon>
        <taxon>Bacilli</taxon>
        <taxon>Lactobacillales</taxon>
        <taxon>Lactobacillaceae</taxon>
        <taxon>Lactobacillus</taxon>
    </lineage>
</organism>
<evidence type="ECO:0000259" key="3">
    <source>
        <dbReference type="Pfam" id="PF13518"/>
    </source>
</evidence>
<proteinExistence type="inferred from homology"/>
<dbReference type="Pfam" id="PF13518">
    <property type="entry name" value="HTH_28"/>
    <property type="match status" value="1"/>
</dbReference>
<feature type="region of interest" description="Disordered" evidence="2">
    <location>
        <begin position="114"/>
        <end position="139"/>
    </location>
</feature>
<reference evidence="6 7" key="1">
    <citation type="journal article" date="2015" name="Genome Announc.">
        <title>Expanding the biotechnology potential of lactobacilli through comparative genomics of 213 strains and associated genera.</title>
        <authorList>
            <person name="Sun Z."/>
            <person name="Harris H.M."/>
            <person name="McCann A."/>
            <person name="Guo C."/>
            <person name="Argimon S."/>
            <person name="Zhang W."/>
            <person name="Yang X."/>
            <person name="Jeffery I.B."/>
            <person name="Cooney J.C."/>
            <person name="Kagawa T.F."/>
            <person name="Liu W."/>
            <person name="Song Y."/>
            <person name="Salvetti E."/>
            <person name="Wrobel A."/>
            <person name="Rasinkangas P."/>
            <person name="Parkhill J."/>
            <person name="Rea M.C."/>
            <person name="O'Sullivan O."/>
            <person name="Ritari J."/>
            <person name="Douillard F.P."/>
            <person name="Paul Ross R."/>
            <person name="Yang R."/>
            <person name="Briner A.E."/>
            <person name="Felis G.E."/>
            <person name="de Vos W.M."/>
            <person name="Barrangou R."/>
            <person name="Klaenhammer T.R."/>
            <person name="Caufield P.W."/>
            <person name="Cui Y."/>
            <person name="Zhang H."/>
            <person name="O'Toole P.W."/>
        </authorList>
    </citation>
    <scope>NUCLEOTIDE SEQUENCE [LARGE SCALE GENOMIC DNA]</scope>
    <source>
        <strain evidence="4 7">ATCC BAA-66</strain>
        <strain evidence="5 6">DSM 13344</strain>
    </source>
</reference>
<comment type="similarity">
    <text evidence="1">Belongs to the IS150/IS1296 orfA family.</text>
</comment>
<evidence type="ECO:0000256" key="2">
    <source>
        <dbReference type="SAM" id="MobiDB-lite"/>
    </source>
</evidence>
<dbReference type="STRING" id="81857.IV38_GL001133"/>
<comment type="caution">
    <text evidence="5">The sequence shown here is derived from an EMBL/GenBank/DDBJ whole genome shotgun (WGS) entry which is preliminary data.</text>
</comment>
<evidence type="ECO:0000313" key="7">
    <source>
        <dbReference type="Proteomes" id="UP000051751"/>
    </source>
</evidence>
<feature type="domain" description="Insertion element IS150 protein InsJ-like helix-turn-helix" evidence="3">
    <location>
        <begin position="62"/>
        <end position="107"/>
    </location>
</feature>